<keyword evidence="1" id="KW-0479">Metal-binding</keyword>
<dbReference type="SFLD" id="SFLDG00180">
    <property type="entry name" value="muconate_cycloisomerase"/>
    <property type="match status" value="1"/>
</dbReference>
<dbReference type="PANTHER" id="PTHR48073:SF2">
    <property type="entry name" value="O-SUCCINYLBENZOATE SYNTHASE"/>
    <property type="match status" value="1"/>
</dbReference>
<dbReference type="AlphaFoldDB" id="A0A1H6FFL1"/>
<dbReference type="GO" id="GO:0046872">
    <property type="term" value="F:metal ion binding"/>
    <property type="evidence" value="ECO:0007669"/>
    <property type="project" value="UniProtKB-KW"/>
</dbReference>
<accession>A0A1H6FFL1</accession>
<feature type="domain" description="Mandelate racemase/muconate lactonizing enzyme C-terminal" evidence="2">
    <location>
        <begin position="143"/>
        <end position="241"/>
    </location>
</feature>
<dbReference type="EC" id="4.2.1.113" evidence="3"/>
<dbReference type="EMBL" id="FMSV02000543">
    <property type="protein sequence ID" value="SEH08139.1"/>
    <property type="molecule type" value="Genomic_DNA"/>
</dbReference>
<dbReference type="SUPFAM" id="SSF51604">
    <property type="entry name" value="Enolase C-terminal domain-like"/>
    <property type="match status" value="1"/>
</dbReference>
<name>A0A1H6FFL1_9GAMM</name>
<dbReference type="RefSeq" id="WP_103921714.1">
    <property type="nucleotide sequence ID" value="NZ_FMSV02000543.1"/>
</dbReference>
<dbReference type="InterPro" id="IPR013342">
    <property type="entry name" value="Mandelate_racemase_C"/>
</dbReference>
<reference evidence="3 4" key="1">
    <citation type="submission" date="2016-10" db="EMBL/GenBank/DDBJ databases">
        <authorList>
            <person name="de Groot N.N."/>
        </authorList>
    </citation>
    <scope>NUCLEOTIDE SEQUENCE [LARGE SCALE GENOMIC DNA]</scope>
    <source>
        <strain evidence="3">MBHS1</strain>
    </source>
</reference>
<dbReference type="InterPro" id="IPR036849">
    <property type="entry name" value="Enolase-like_C_sf"/>
</dbReference>
<dbReference type="GO" id="GO:0043748">
    <property type="term" value="F:O-succinylbenzoate synthase activity"/>
    <property type="evidence" value="ECO:0007669"/>
    <property type="project" value="UniProtKB-EC"/>
</dbReference>
<dbReference type="Proteomes" id="UP000236724">
    <property type="component" value="Unassembled WGS sequence"/>
</dbReference>
<dbReference type="PROSITE" id="PS00909">
    <property type="entry name" value="MR_MLE_2"/>
    <property type="match status" value="1"/>
</dbReference>
<evidence type="ECO:0000256" key="1">
    <source>
        <dbReference type="ARBA" id="ARBA00022723"/>
    </source>
</evidence>
<dbReference type="InterPro" id="IPR029017">
    <property type="entry name" value="Enolase-like_N"/>
</dbReference>
<dbReference type="InterPro" id="IPR029065">
    <property type="entry name" value="Enolase_C-like"/>
</dbReference>
<organism evidence="3 4">
    <name type="scientific">Candidatus Venteria ishoeyi</name>
    <dbReference type="NCBI Taxonomy" id="1899563"/>
    <lineage>
        <taxon>Bacteria</taxon>
        <taxon>Pseudomonadati</taxon>
        <taxon>Pseudomonadota</taxon>
        <taxon>Gammaproteobacteria</taxon>
        <taxon>Thiotrichales</taxon>
        <taxon>Thiotrichaceae</taxon>
        <taxon>Venteria</taxon>
    </lineage>
</organism>
<keyword evidence="3" id="KW-0456">Lyase</keyword>
<gene>
    <name evidence="3" type="primary">menC</name>
    <name evidence="3" type="ORF">MBHS_04029</name>
</gene>
<evidence type="ECO:0000259" key="2">
    <source>
        <dbReference type="SMART" id="SM00922"/>
    </source>
</evidence>
<dbReference type="Gene3D" id="3.20.20.120">
    <property type="entry name" value="Enolase-like C-terminal domain"/>
    <property type="match status" value="1"/>
</dbReference>
<dbReference type="SFLD" id="SFLDS00001">
    <property type="entry name" value="Enolase"/>
    <property type="match status" value="1"/>
</dbReference>
<dbReference type="OrthoDB" id="9808735at2"/>
<proteinExistence type="predicted"/>
<dbReference type="CDD" id="cd03320">
    <property type="entry name" value="OSBS"/>
    <property type="match status" value="1"/>
</dbReference>
<sequence length="360" mass="40124">MILEKQYATLPALQANWRSMKLQFQFPGTTSRGTMTERQIWLLRIHNRANPAQFGLGEAAPLFGLSPETLPEMPSQLAQFCHDLHCHGTRAALAAISQPSIRFAVEMALLDLLGGGQRILFDSPFVQGKQNILINGLIWMNNTQTMLAAIEDKLQAGFSCIKLKIGALNWQEEYHMIKNLRSRFSASEIEIRLDANGAFSADTALDRLKQLAQYDIHSIEQPIAPGQHEYMAKLCLDSPIAIALDEELIGIDSTEQRTRLLETIKPAFIILKPTLLGGFTATLDWINCAKQQDIGWWLTSALESNIGLNALAQWAATLNTQMPQGLGTGRVFQNNIVSPLVQEGEWLHYAPERPWVLGNP</sequence>
<dbReference type="SFLD" id="SFLDF00009">
    <property type="entry name" value="o-succinylbenzoate_synthase"/>
    <property type="match status" value="1"/>
</dbReference>
<dbReference type="Gene3D" id="3.30.390.10">
    <property type="entry name" value="Enolase-like, N-terminal domain"/>
    <property type="match status" value="1"/>
</dbReference>
<dbReference type="GO" id="GO:0009063">
    <property type="term" value="P:amino acid catabolic process"/>
    <property type="evidence" value="ECO:0007669"/>
    <property type="project" value="InterPro"/>
</dbReference>
<dbReference type="SMART" id="SM00922">
    <property type="entry name" value="MR_MLE"/>
    <property type="match status" value="1"/>
</dbReference>
<protein>
    <submittedName>
        <fullName evidence="3">O-succinylbenzoate synthase</fullName>
        <ecNumber evidence="3">4.2.1.113</ecNumber>
    </submittedName>
</protein>
<dbReference type="Pfam" id="PF13378">
    <property type="entry name" value="MR_MLE_C"/>
    <property type="match status" value="1"/>
</dbReference>
<evidence type="ECO:0000313" key="3">
    <source>
        <dbReference type="EMBL" id="SEH08139.1"/>
    </source>
</evidence>
<keyword evidence="4" id="KW-1185">Reference proteome</keyword>
<dbReference type="PANTHER" id="PTHR48073">
    <property type="entry name" value="O-SUCCINYLBENZOATE SYNTHASE-RELATED"/>
    <property type="match status" value="1"/>
</dbReference>
<dbReference type="SUPFAM" id="SSF54826">
    <property type="entry name" value="Enolase N-terminal domain-like"/>
    <property type="match status" value="1"/>
</dbReference>
<evidence type="ECO:0000313" key="4">
    <source>
        <dbReference type="Proteomes" id="UP000236724"/>
    </source>
</evidence>
<dbReference type="InterPro" id="IPR018110">
    <property type="entry name" value="Mandel_Rmase/mucon_lact_enz_CS"/>
</dbReference>